<organism evidence="2 3">
    <name type="scientific">Flavobacterium chungbukense</name>
    <dbReference type="NCBI Taxonomy" id="877464"/>
    <lineage>
        <taxon>Bacteria</taxon>
        <taxon>Pseudomonadati</taxon>
        <taxon>Bacteroidota</taxon>
        <taxon>Flavobacteriia</taxon>
        <taxon>Flavobacteriales</taxon>
        <taxon>Flavobacteriaceae</taxon>
        <taxon>Flavobacterium</taxon>
    </lineage>
</organism>
<keyword evidence="1" id="KW-0732">Signal</keyword>
<dbReference type="EMBL" id="BAABAO010000016">
    <property type="protein sequence ID" value="GAA4141803.1"/>
    <property type="molecule type" value="Genomic_DNA"/>
</dbReference>
<sequence length="90" mass="9531">MKAILLNKTARAGAVVLAIAGAFFTVSMQEVSTAAPKIGYLADSNNDCTDVQVQCNDTPSAFLCRVNGTTGAIAYDKDSDNNCIQPLYRP</sequence>
<proteinExistence type="predicted"/>
<accession>A0ABP7YV79</accession>
<protein>
    <recommendedName>
        <fullName evidence="4">DUF333 domain-containing protein</fullName>
    </recommendedName>
</protein>
<keyword evidence="3" id="KW-1185">Reference proteome</keyword>
<feature type="chain" id="PRO_5047163908" description="DUF333 domain-containing protein" evidence="1">
    <location>
        <begin position="29"/>
        <end position="90"/>
    </location>
</feature>
<gene>
    <name evidence="2" type="ORF">GCM10022250_43720</name>
</gene>
<evidence type="ECO:0008006" key="4">
    <source>
        <dbReference type="Google" id="ProtNLM"/>
    </source>
</evidence>
<reference evidence="3" key="1">
    <citation type="journal article" date="2019" name="Int. J. Syst. Evol. Microbiol.">
        <title>The Global Catalogue of Microorganisms (GCM) 10K type strain sequencing project: providing services to taxonomists for standard genome sequencing and annotation.</title>
        <authorList>
            <consortium name="The Broad Institute Genomics Platform"/>
            <consortium name="The Broad Institute Genome Sequencing Center for Infectious Disease"/>
            <person name="Wu L."/>
            <person name="Ma J."/>
        </authorList>
    </citation>
    <scope>NUCLEOTIDE SEQUENCE [LARGE SCALE GENOMIC DNA]</scope>
    <source>
        <strain evidence="3">JCM 17386</strain>
    </source>
</reference>
<feature type="signal peptide" evidence="1">
    <location>
        <begin position="1"/>
        <end position="28"/>
    </location>
</feature>
<comment type="caution">
    <text evidence="2">The sequence shown here is derived from an EMBL/GenBank/DDBJ whole genome shotgun (WGS) entry which is preliminary data.</text>
</comment>
<dbReference type="RefSeq" id="WP_229355253.1">
    <property type="nucleotide sequence ID" value="NZ_BAABAO010000016.1"/>
</dbReference>
<evidence type="ECO:0000256" key="1">
    <source>
        <dbReference type="SAM" id="SignalP"/>
    </source>
</evidence>
<evidence type="ECO:0000313" key="3">
    <source>
        <dbReference type="Proteomes" id="UP001501333"/>
    </source>
</evidence>
<name>A0ABP7YV79_9FLAO</name>
<dbReference type="Proteomes" id="UP001501333">
    <property type="component" value="Unassembled WGS sequence"/>
</dbReference>
<evidence type="ECO:0000313" key="2">
    <source>
        <dbReference type="EMBL" id="GAA4141803.1"/>
    </source>
</evidence>